<dbReference type="SUPFAM" id="SSF51366">
    <property type="entry name" value="Ribulose-phoshate binding barrel"/>
    <property type="match status" value="1"/>
</dbReference>
<comment type="catalytic activity">
    <reaction evidence="1 7">
        <text>an N-acyl-D-glucosamine 6-phosphate = an N-acyl-D-mannosamine 6-phosphate</text>
        <dbReference type="Rhea" id="RHEA:23932"/>
        <dbReference type="ChEBI" id="CHEBI:57599"/>
        <dbReference type="ChEBI" id="CHEBI:57666"/>
        <dbReference type="EC" id="5.1.3.9"/>
    </reaction>
</comment>
<keyword evidence="6 7" id="KW-0119">Carbohydrate metabolism</keyword>
<dbReference type="GO" id="GO:0005975">
    <property type="term" value="P:carbohydrate metabolic process"/>
    <property type="evidence" value="ECO:0007669"/>
    <property type="project" value="UniProtKB-UniRule"/>
</dbReference>
<keyword evidence="9" id="KW-1185">Reference proteome</keyword>
<evidence type="ECO:0000256" key="6">
    <source>
        <dbReference type="ARBA" id="ARBA00023277"/>
    </source>
</evidence>
<dbReference type="STRING" id="1324314.BVG16_07375"/>
<comment type="caution">
    <text evidence="8">The sequence shown here is derived from an EMBL/GenBank/DDBJ whole genome shotgun (WGS) entry which is preliminary data.</text>
</comment>
<evidence type="ECO:0000256" key="3">
    <source>
        <dbReference type="ARBA" id="ARBA00005081"/>
    </source>
</evidence>
<proteinExistence type="inferred from homology"/>
<evidence type="ECO:0000313" key="8">
    <source>
        <dbReference type="EMBL" id="OPA80537.1"/>
    </source>
</evidence>
<dbReference type="Pfam" id="PF04131">
    <property type="entry name" value="NanE"/>
    <property type="match status" value="1"/>
</dbReference>
<dbReference type="NCBIfam" id="NF002231">
    <property type="entry name" value="PRK01130.1"/>
    <property type="match status" value="1"/>
</dbReference>
<dbReference type="GO" id="GO:0047465">
    <property type="term" value="F:N-acylglucosamine-6-phosphate 2-epimerase activity"/>
    <property type="evidence" value="ECO:0007669"/>
    <property type="project" value="UniProtKB-EC"/>
</dbReference>
<dbReference type="CDD" id="cd04729">
    <property type="entry name" value="NanE"/>
    <property type="match status" value="1"/>
</dbReference>
<keyword evidence="5 7" id="KW-0413">Isomerase</keyword>
<dbReference type="InterPro" id="IPR013785">
    <property type="entry name" value="Aldolase_TIM"/>
</dbReference>
<evidence type="ECO:0000256" key="7">
    <source>
        <dbReference type="HAMAP-Rule" id="MF_01235"/>
    </source>
</evidence>
<accession>A0A1T2XKZ4</accession>
<dbReference type="UniPathway" id="UPA00629">
    <property type="reaction ID" value="UER00682"/>
</dbReference>
<evidence type="ECO:0000256" key="2">
    <source>
        <dbReference type="ARBA" id="ARBA00002147"/>
    </source>
</evidence>
<dbReference type="InterPro" id="IPR011060">
    <property type="entry name" value="RibuloseP-bd_barrel"/>
</dbReference>
<protein>
    <recommendedName>
        <fullName evidence="7">Putative N-acetylmannosamine-6-phosphate 2-epimerase</fullName>
        <ecNumber evidence="7">5.1.3.9</ecNumber>
    </recommendedName>
    <alternativeName>
        <fullName evidence="7">ManNAc-6-P epimerase</fullName>
    </alternativeName>
</protein>
<dbReference type="PANTHER" id="PTHR36204">
    <property type="entry name" value="N-ACETYLMANNOSAMINE-6-PHOSPHATE 2-EPIMERASE-RELATED"/>
    <property type="match status" value="1"/>
</dbReference>
<evidence type="ECO:0000256" key="5">
    <source>
        <dbReference type="ARBA" id="ARBA00023235"/>
    </source>
</evidence>
<dbReference type="PANTHER" id="PTHR36204:SF1">
    <property type="entry name" value="N-ACETYLMANNOSAMINE-6-PHOSPHATE 2-EPIMERASE-RELATED"/>
    <property type="match status" value="1"/>
</dbReference>
<sequence length="239" mass="26159">MKTLFEQIHKGLIVSCQALENEPLFGAEVMAKMAISAEMGGAIGIRANSVTDIHAIKQVTSLPIIGIIKRDYEDSEIYITATLREVKELMEVGVDMIALDTTRRPRPNGETLESIIAYMKERGQKIMADISTLEEARYAESLGVDCISTTLSGYTPYSVQQDEPDFNLVQEAVAQLQIPVIAEGKINLPKQAARMLDLGAHAVVVGSAITRPQLITERYAQEIKSACNSANELKHPASE</sequence>
<dbReference type="HAMAP" id="MF_01235">
    <property type="entry name" value="ManNAc6P_epimer"/>
    <property type="match status" value="1"/>
</dbReference>
<dbReference type="Gene3D" id="3.20.20.70">
    <property type="entry name" value="Aldolase class I"/>
    <property type="match status" value="1"/>
</dbReference>
<dbReference type="AlphaFoldDB" id="A0A1T2XKZ4"/>
<evidence type="ECO:0000256" key="1">
    <source>
        <dbReference type="ARBA" id="ARBA00000056"/>
    </source>
</evidence>
<dbReference type="RefSeq" id="WP_078497883.1">
    <property type="nucleotide sequence ID" value="NZ_MSZX01000002.1"/>
</dbReference>
<evidence type="ECO:0000256" key="4">
    <source>
        <dbReference type="ARBA" id="ARBA00007439"/>
    </source>
</evidence>
<dbReference type="GO" id="GO:0005829">
    <property type="term" value="C:cytosol"/>
    <property type="evidence" value="ECO:0007669"/>
    <property type="project" value="TreeGrafter"/>
</dbReference>
<organism evidence="8 9">
    <name type="scientific">Paenibacillus selenitireducens</name>
    <dbReference type="NCBI Taxonomy" id="1324314"/>
    <lineage>
        <taxon>Bacteria</taxon>
        <taxon>Bacillati</taxon>
        <taxon>Bacillota</taxon>
        <taxon>Bacilli</taxon>
        <taxon>Bacillales</taxon>
        <taxon>Paenibacillaceae</taxon>
        <taxon>Paenibacillus</taxon>
    </lineage>
</organism>
<dbReference type="EMBL" id="MSZX01000002">
    <property type="protein sequence ID" value="OPA80537.1"/>
    <property type="molecule type" value="Genomic_DNA"/>
</dbReference>
<dbReference type="GO" id="GO:0019262">
    <property type="term" value="P:N-acetylneuraminate catabolic process"/>
    <property type="evidence" value="ECO:0007669"/>
    <property type="project" value="UniProtKB-UniRule"/>
</dbReference>
<dbReference type="EC" id="5.1.3.9" evidence="7"/>
<dbReference type="OrthoDB" id="9781704at2"/>
<name>A0A1T2XKZ4_9BACL</name>
<gene>
    <name evidence="7" type="primary">nanE</name>
    <name evidence="8" type="ORF">BVG16_07375</name>
</gene>
<dbReference type="Proteomes" id="UP000190188">
    <property type="component" value="Unassembled WGS sequence"/>
</dbReference>
<dbReference type="InterPro" id="IPR007260">
    <property type="entry name" value="NanE"/>
</dbReference>
<comment type="pathway">
    <text evidence="3 7">Amino-sugar metabolism; N-acetylneuraminate degradation; D-fructose 6-phosphate from N-acetylneuraminate: step 3/5.</text>
</comment>
<reference evidence="8 9" key="1">
    <citation type="submission" date="2017-01" db="EMBL/GenBank/DDBJ databases">
        <title>Genome analysis of Paenibacillus selenitrireducens ES3-24.</title>
        <authorList>
            <person name="Xu D."/>
            <person name="Yao R."/>
            <person name="Zheng S."/>
        </authorList>
    </citation>
    <scope>NUCLEOTIDE SEQUENCE [LARGE SCALE GENOMIC DNA]</scope>
    <source>
        <strain evidence="8 9">ES3-24</strain>
    </source>
</reference>
<comment type="similarity">
    <text evidence="4 7">Belongs to the NanE family.</text>
</comment>
<dbReference type="GO" id="GO:0006053">
    <property type="term" value="P:N-acetylmannosamine catabolic process"/>
    <property type="evidence" value="ECO:0007669"/>
    <property type="project" value="TreeGrafter"/>
</dbReference>
<dbReference type="FunFam" id="3.20.20.70:FF:000035">
    <property type="entry name" value="Putative N-acetylmannosamine-6-phosphate 2-epimerase"/>
    <property type="match status" value="1"/>
</dbReference>
<comment type="function">
    <text evidence="2 7">Converts N-acetylmannosamine-6-phosphate (ManNAc-6-P) to N-acetylglucosamine-6-phosphate (GlcNAc-6-P).</text>
</comment>
<evidence type="ECO:0000313" key="9">
    <source>
        <dbReference type="Proteomes" id="UP000190188"/>
    </source>
</evidence>